<evidence type="ECO:0000313" key="2">
    <source>
        <dbReference type="Proteomes" id="UP001181622"/>
    </source>
</evidence>
<organism evidence="1 2">
    <name type="scientific">Chelatococcus sambhunathii</name>
    <dbReference type="NCBI Taxonomy" id="363953"/>
    <lineage>
        <taxon>Bacteria</taxon>
        <taxon>Pseudomonadati</taxon>
        <taxon>Pseudomonadota</taxon>
        <taxon>Alphaproteobacteria</taxon>
        <taxon>Hyphomicrobiales</taxon>
        <taxon>Chelatococcaceae</taxon>
        <taxon>Chelatococcus</taxon>
    </lineage>
</organism>
<name>A0ABU1DGC5_9HYPH</name>
<dbReference type="Gene3D" id="3.40.50.200">
    <property type="entry name" value="Peptidase S8/S53 domain"/>
    <property type="match status" value="1"/>
</dbReference>
<evidence type="ECO:0000313" key="1">
    <source>
        <dbReference type="EMBL" id="MDR4307156.1"/>
    </source>
</evidence>
<keyword evidence="2" id="KW-1185">Reference proteome</keyword>
<accession>A0ABU1DGC5</accession>
<dbReference type="Proteomes" id="UP001181622">
    <property type="component" value="Unassembled WGS sequence"/>
</dbReference>
<comment type="caution">
    <text evidence="1">The sequence shown here is derived from an EMBL/GenBank/DDBJ whole genome shotgun (WGS) entry which is preliminary data.</text>
</comment>
<sequence length="428" mass="44392">MKLASGRPVLGLILAAGCGIAGLGGLLVSQAREPGASGASRFASVEAERAARDACASSAPFVILDTFALFKPANIDDAPQDPGEGGRPLLHGDVVAAIADASHPGVIAYQTDPIFNARSLAGDFGRLARDIETGRIPKPAAVVSSIVLPVDLQQVNARLSASRSFDQATVLARRTELLSALTDGGDPRSPYAEIDGQLARLRRSGVPVFVAAGNTGPDQTVNALALSEGVYAVGALDRSGAAAAYTSAPGLVSVWSPGFVVLTEAPGGISVSGGRAVELRGADLPEQRAVIARYSGKRAADVTLQTPAELRYLSSLGPSRQRNRYLAMTLEPGVYRTEDLMAAYGYAESSGTFARAVADGPFMHFPSDTIFRATVDGTLLFDPIGDRSEGQLQVADATSFAAPNICAARLFPTRLAAGHGAPRRADRP</sequence>
<dbReference type="EMBL" id="JADBEO010000020">
    <property type="protein sequence ID" value="MDR4307156.1"/>
    <property type="molecule type" value="Genomic_DNA"/>
</dbReference>
<protein>
    <recommendedName>
        <fullName evidence="3">Subtilase family</fullName>
    </recommendedName>
</protein>
<dbReference type="RefSeq" id="WP_309391720.1">
    <property type="nucleotide sequence ID" value="NZ_JADBEO010000020.1"/>
</dbReference>
<dbReference type="SUPFAM" id="SSF52743">
    <property type="entry name" value="Subtilisin-like"/>
    <property type="match status" value="1"/>
</dbReference>
<dbReference type="PROSITE" id="PS51257">
    <property type="entry name" value="PROKAR_LIPOPROTEIN"/>
    <property type="match status" value="1"/>
</dbReference>
<gene>
    <name evidence="1" type="ORF">IHQ68_11050</name>
</gene>
<proteinExistence type="predicted"/>
<dbReference type="InterPro" id="IPR036852">
    <property type="entry name" value="Peptidase_S8/S53_dom_sf"/>
</dbReference>
<reference evidence="1" key="1">
    <citation type="submission" date="2020-10" db="EMBL/GenBank/DDBJ databases">
        <authorList>
            <person name="Abbas A."/>
            <person name="Razzaq R."/>
            <person name="Waqas M."/>
            <person name="Abbas N."/>
            <person name="Nielsen T.K."/>
            <person name="Hansen L.H."/>
            <person name="Hussain S."/>
            <person name="Shahid M."/>
        </authorList>
    </citation>
    <scope>NUCLEOTIDE SEQUENCE</scope>
    <source>
        <strain evidence="1">S14</strain>
    </source>
</reference>
<evidence type="ECO:0008006" key="3">
    <source>
        <dbReference type="Google" id="ProtNLM"/>
    </source>
</evidence>